<accession>A0A5B8R956</accession>
<dbReference type="SUPFAM" id="SSF51735">
    <property type="entry name" value="NAD(P)-binding Rossmann-fold domains"/>
    <property type="match status" value="1"/>
</dbReference>
<organism evidence="2">
    <name type="scientific">uncultured organism</name>
    <dbReference type="NCBI Taxonomy" id="155900"/>
    <lineage>
        <taxon>unclassified sequences</taxon>
        <taxon>environmental samples</taxon>
    </lineage>
</organism>
<reference evidence="2" key="1">
    <citation type="submission" date="2019-06" db="EMBL/GenBank/DDBJ databases">
        <authorList>
            <person name="Murdoch R.W."/>
            <person name="Fathepure B."/>
        </authorList>
    </citation>
    <scope>NUCLEOTIDE SEQUENCE</scope>
</reference>
<protein>
    <recommendedName>
        <fullName evidence="1">NAD-dependent epimerase/dehydratase domain-containing protein</fullName>
    </recommendedName>
</protein>
<sequence length="287" mass="31420">MPHPPFREVLIAGCGRIGRQLGLALAGDGSRVLGLRRRPDALPAEIEPVAADLTDPDGLAAALRGRRPEAVFYIATPPAYTDEGYREAYVLGQRNLIEALQINGASPAWQCFVSSTGVYGQDDGGWVDEDSPTEPQRFSGRRLLDAEAVALGAPWPATVVRFAGIYGPGRGRLLRRVREGAACRDEPPRWTNRIHEADCVGFLAHLARLAGPERRYIGVDDEPATQCTVMDWLAQRMGCPPPPREARDGAGMGRRCRNRRLHDSGYRLRYPGFRDGYAAMLESGGTE</sequence>
<gene>
    <name evidence="2" type="ORF">KBTEX_00796</name>
</gene>
<dbReference type="Gene3D" id="3.40.50.720">
    <property type="entry name" value="NAD(P)-binding Rossmann-like Domain"/>
    <property type="match status" value="1"/>
</dbReference>
<dbReference type="Pfam" id="PF01370">
    <property type="entry name" value="Epimerase"/>
    <property type="match status" value="1"/>
</dbReference>
<evidence type="ECO:0000313" key="2">
    <source>
        <dbReference type="EMBL" id="QEA04488.1"/>
    </source>
</evidence>
<dbReference type="InterPro" id="IPR036291">
    <property type="entry name" value="NAD(P)-bd_dom_sf"/>
</dbReference>
<dbReference type="EMBL" id="MN079084">
    <property type="protein sequence ID" value="QEA04488.1"/>
    <property type="molecule type" value="Genomic_DNA"/>
</dbReference>
<dbReference type="InterPro" id="IPR051783">
    <property type="entry name" value="NAD(P)-dependent_oxidoreduct"/>
</dbReference>
<proteinExistence type="predicted"/>
<dbReference type="PANTHER" id="PTHR48079">
    <property type="entry name" value="PROTEIN YEEZ"/>
    <property type="match status" value="1"/>
</dbReference>
<dbReference type="GO" id="GO:0004029">
    <property type="term" value="F:aldehyde dehydrogenase (NAD+) activity"/>
    <property type="evidence" value="ECO:0007669"/>
    <property type="project" value="TreeGrafter"/>
</dbReference>
<dbReference type="CDD" id="cd05266">
    <property type="entry name" value="SDR_a4"/>
    <property type="match status" value="1"/>
</dbReference>
<name>A0A5B8R956_9ZZZZ</name>
<feature type="domain" description="NAD-dependent epimerase/dehydratase" evidence="1">
    <location>
        <begin position="9"/>
        <end position="171"/>
    </location>
</feature>
<dbReference type="AlphaFoldDB" id="A0A5B8R956"/>
<dbReference type="InterPro" id="IPR001509">
    <property type="entry name" value="Epimerase_deHydtase"/>
</dbReference>
<dbReference type="PANTHER" id="PTHR48079:SF6">
    <property type="entry name" value="NAD(P)-BINDING DOMAIN-CONTAINING PROTEIN-RELATED"/>
    <property type="match status" value="1"/>
</dbReference>
<evidence type="ECO:0000259" key="1">
    <source>
        <dbReference type="Pfam" id="PF01370"/>
    </source>
</evidence>